<dbReference type="PANTHER" id="PTHR44846:SF1">
    <property type="entry name" value="MANNOSYL-D-GLYCERATE TRANSPORT_METABOLISM SYSTEM REPRESSOR MNGR-RELATED"/>
    <property type="match status" value="1"/>
</dbReference>
<dbReference type="GO" id="GO:0003677">
    <property type="term" value="F:DNA binding"/>
    <property type="evidence" value="ECO:0007669"/>
    <property type="project" value="UniProtKB-KW"/>
</dbReference>
<evidence type="ECO:0000256" key="1">
    <source>
        <dbReference type="ARBA" id="ARBA00023015"/>
    </source>
</evidence>
<dbReference type="OrthoDB" id="3210131at2"/>
<dbReference type="EMBL" id="CP018082">
    <property type="protein sequence ID" value="APE35468.1"/>
    <property type="molecule type" value="Genomic_DNA"/>
</dbReference>
<sequence length="251" mass="27722">MPARYAEIARVLREGIMSATYPVGAHLPSEPELMRTFGAARGTVRQAVTLLAAEGLIGVRQGARRVVLRNERSQSFAELHSFAQWAHLHGYEIASRVHSQLRRPATEVDCRKLNLPADAQVLDVLRVRSLDGEPVLLERTVYPPFLADEIEQLPADCVSVTESLRARVGTIFAYGEHLIDAVAAGSTDARLLGVRRGSPLLRQRRTTTTPDGTPAEYSDDRYRPDSVTFSIRNSVGENPLHRLPLTPGTPR</sequence>
<dbReference type="InterPro" id="IPR028978">
    <property type="entry name" value="Chorismate_lyase_/UTRA_dom_sf"/>
</dbReference>
<feature type="domain" description="HTH gntR-type" evidence="5">
    <location>
        <begin position="2"/>
        <end position="71"/>
    </location>
</feature>
<dbReference type="AlphaFoldDB" id="A0A1J0VTV9"/>
<evidence type="ECO:0000259" key="5">
    <source>
        <dbReference type="PROSITE" id="PS50949"/>
    </source>
</evidence>
<dbReference type="InterPro" id="IPR050679">
    <property type="entry name" value="Bact_HTH_transcr_reg"/>
</dbReference>
<dbReference type="Pfam" id="PF00392">
    <property type="entry name" value="GntR"/>
    <property type="match status" value="1"/>
</dbReference>
<dbReference type="SMART" id="SM00866">
    <property type="entry name" value="UTRA"/>
    <property type="match status" value="1"/>
</dbReference>
<dbReference type="PROSITE" id="PS50949">
    <property type="entry name" value="HTH_GNTR"/>
    <property type="match status" value="1"/>
</dbReference>
<dbReference type="InterPro" id="IPR036390">
    <property type="entry name" value="WH_DNA-bd_sf"/>
</dbReference>
<proteinExistence type="predicted"/>
<dbReference type="Proteomes" id="UP000183810">
    <property type="component" value="Chromosome"/>
</dbReference>
<evidence type="ECO:0000313" key="7">
    <source>
        <dbReference type="Proteomes" id="UP000183810"/>
    </source>
</evidence>
<organism evidence="6 7">
    <name type="scientific">Nocardia mangyaensis</name>
    <dbReference type="NCBI Taxonomy" id="2213200"/>
    <lineage>
        <taxon>Bacteria</taxon>
        <taxon>Bacillati</taxon>
        <taxon>Actinomycetota</taxon>
        <taxon>Actinomycetes</taxon>
        <taxon>Mycobacteriales</taxon>
        <taxon>Nocardiaceae</taxon>
        <taxon>Nocardia</taxon>
    </lineage>
</organism>
<name>A0A1J0VTV9_9NOCA</name>
<keyword evidence="2" id="KW-0238">DNA-binding</keyword>
<dbReference type="GO" id="GO:0045892">
    <property type="term" value="P:negative regulation of DNA-templated transcription"/>
    <property type="evidence" value="ECO:0007669"/>
    <property type="project" value="TreeGrafter"/>
</dbReference>
<dbReference type="PANTHER" id="PTHR44846">
    <property type="entry name" value="MANNOSYL-D-GLYCERATE TRANSPORT/METABOLISM SYSTEM REPRESSOR MNGR-RELATED"/>
    <property type="match status" value="1"/>
</dbReference>
<dbReference type="Pfam" id="PF07702">
    <property type="entry name" value="UTRA"/>
    <property type="match status" value="1"/>
</dbReference>
<dbReference type="KEGG" id="nsl:BOX37_17645"/>
<dbReference type="SMART" id="SM00345">
    <property type="entry name" value="HTH_GNTR"/>
    <property type="match status" value="1"/>
</dbReference>
<dbReference type="InterPro" id="IPR036388">
    <property type="entry name" value="WH-like_DNA-bd_sf"/>
</dbReference>
<evidence type="ECO:0000256" key="3">
    <source>
        <dbReference type="ARBA" id="ARBA00023163"/>
    </source>
</evidence>
<dbReference type="InterPro" id="IPR011663">
    <property type="entry name" value="UTRA"/>
</dbReference>
<keyword evidence="1" id="KW-0805">Transcription regulation</keyword>
<dbReference type="InterPro" id="IPR000524">
    <property type="entry name" value="Tscrpt_reg_HTH_GntR"/>
</dbReference>
<dbReference type="Gene3D" id="1.10.10.10">
    <property type="entry name" value="Winged helix-like DNA-binding domain superfamily/Winged helix DNA-binding domain"/>
    <property type="match status" value="1"/>
</dbReference>
<keyword evidence="7" id="KW-1185">Reference proteome</keyword>
<dbReference type="PRINTS" id="PR00035">
    <property type="entry name" value="HTHGNTR"/>
</dbReference>
<dbReference type="CDD" id="cd07377">
    <property type="entry name" value="WHTH_GntR"/>
    <property type="match status" value="1"/>
</dbReference>
<keyword evidence="3" id="KW-0804">Transcription</keyword>
<protein>
    <submittedName>
        <fullName evidence="6">GntR family transcriptional regulator</fullName>
    </submittedName>
</protein>
<evidence type="ECO:0000313" key="6">
    <source>
        <dbReference type="EMBL" id="APE35468.1"/>
    </source>
</evidence>
<feature type="region of interest" description="Disordered" evidence="4">
    <location>
        <begin position="204"/>
        <end position="223"/>
    </location>
</feature>
<dbReference type="RefSeq" id="WP_071928657.1">
    <property type="nucleotide sequence ID" value="NZ_CP018082.1"/>
</dbReference>
<dbReference type="SUPFAM" id="SSF46785">
    <property type="entry name" value="Winged helix' DNA-binding domain"/>
    <property type="match status" value="1"/>
</dbReference>
<evidence type="ECO:0000256" key="2">
    <source>
        <dbReference type="ARBA" id="ARBA00023125"/>
    </source>
</evidence>
<accession>A0A1J0VTV9</accession>
<reference evidence="6" key="1">
    <citation type="submission" date="2016-11" db="EMBL/GenBank/DDBJ databases">
        <authorList>
            <person name="Jaros S."/>
            <person name="Januszkiewicz K."/>
            <person name="Wedrychowicz H."/>
        </authorList>
    </citation>
    <scope>NUCLEOTIDE SEQUENCE [LARGE SCALE GENOMIC DNA]</scope>
    <source>
        <strain evidence="6">Y48</strain>
    </source>
</reference>
<gene>
    <name evidence="6" type="ORF">BOX37_17645</name>
</gene>
<dbReference type="Gene3D" id="3.40.1410.10">
    <property type="entry name" value="Chorismate lyase-like"/>
    <property type="match status" value="1"/>
</dbReference>
<evidence type="ECO:0000256" key="4">
    <source>
        <dbReference type="SAM" id="MobiDB-lite"/>
    </source>
</evidence>
<dbReference type="GO" id="GO:0003700">
    <property type="term" value="F:DNA-binding transcription factor activity"/>
    <property type="evidence" value="ECO:0007669"/>
    <property type="project" value="InterPro"/>
</dbReference>
<dbReference type="SUPFAM" id="SSF64288">
    <property type="entry name" value="Chorismate lyase-like"/>
    <property type="match status" value="1"/>
</dbReference>